<feature type="domain" description="Autotransporter" evidence="6">
    <location>
        <begin position="660"/>
        <end position="932"/>
    </location>
</feature>
<dbReference type="PROSITE" id="PS00136">
    <property type="entry name" value="SUBTILASE_ASP"/>
    <property type="match status" value="1"/>
</dbReference>
<dbReference type="Pfam" id="PF03797">
    <property type="entry name" value="Autotransporter"/>
    <property type="match status" value="1"/>
</dbReference>
<dbReference type="InterPro" id="IPR034061">
    <property type="entry name" value="Peptidases_S8_Autotransporter"/>
</dbReference>
<feature type="active site" description="Charge relay system" evidence="5">
    <location>
        <position position="314"/>
    </location>
</feature>
<dbReference type="PROSITE" id="PS00138">
    <property type="entry name" value="SUBTILASE_SER"/>
    <property type="match status" value="1"/>
</dbReference>
<dbReference type="PROSITE" id="PS51257">
    <property type="entry name" value="PROKAR_LIPOPROTEIN"/>
    <property type="match status" value="1"/>
</dbReference>
<evidence type="ECO:0000256" key="1">
    <source>
        <dbReference type="ARBA" id="ARBA00022670"/>
    </source>
</evidence>
<comment type="similarity">
    <text evidence="5">Belongs to the peptidase S8 family.</text>
</comment>
<sequence length="932" mass="96819">MRSVLLCTVVLGLGACGGGGGGNVRSDPPPAVVPPPQPSAPVVLAPNPGYGKHLAVTNASAAHQAGITGKGVRIGVLDSGVMRTHPALSPRVVANLNYVTSPPNNLQIDDVAQHGTAVSQIMAGSAFGAWPGGIAPGAEIVSARILDDKDPPDDGTGQGNEVSGALGLKPIHQALINNGVRVMNNSWGGLYWTNPAATAPIADEYRPFIQSNGGLVVFATGNESMPNPSSMAALPSQPGVGGSLPAADLERGWIAVTAINPDSLQLDSDRNGAVYANACGVAMHYCLAAPGTVTVTGTNDGPTSPSYWNWKGTSLAAPIVSGAAALVWEAFPYFNNDLVRQTLLGTAQDLGAFGVDAIFGYGLLDVGKAVKGPARLDWGDVTVTFDGITSTWANSIRGTGGITKRGTGTLVLGPSFYTGTTRVEGGTVRPIYQLYGGASVAQGARLELANVSIDGSLENLGTAVVTGGAGHLIMGNFHQGAAGQLQMQVGSRITVSGLAQIDGGDLSIIGKVTGYTHGSTETLISTTGGVTGAFNSLSRGPGVLLEGALRYSANQVMLDITRLEVTAVAQSFGLAPASLSSAERVEGAFDAIDAGMINEGQGSTEFIAGAGAIQGVASASAVEQTLSSLSGELHNADAQFALMAIESNRYALESRVDALQSAPLDGAWAQGLKSQRAMSRFDVDANGWMLGHDRRYGAHLTFGAALSETDGYAWHDLRGDRERNRQVEGQLYASWNTGGSYLLGSLAVGRMQRWMQREILLGGEAFRVDSDYAHRYSTLGLQAGHHFDVSRAQVTPYLGAQVLRLDRDGFSEQGAAGFGLSATDSSLSATQALMGARFAHDWRLGQALWTLQGRVEWQHLLSQSGGDIAARFTALDVWSPIVGGALDRDVGVFGLGLSTRLGRGGQISFDVDGRHESGETYTRAMATWSVAY</sequence>
<dbReference type="RefSeq" id="WP_386760003.1">
    <property type="nucleotide sequence ID" value="NZ_JBHRXK010000008.1"/>
</dbReference>
<evidence type="ECO:0000256" key="2">
    <source>
        <dbReference type="ARBA" id="ARBA00022729"/>
    </source>
</evidence>
<dbReference type="Pfam" id="PF12951">
    <property type="entry name" value="PATR"/>
    <property type="match status" value="1"/>
</dbReference>
<dbReference type="PRINTS" id="PR00723">
    <property type="entry name" value="SUBTILISIN"/>
</dbReference>
<dbReference type="PANTHER" id="PTHR42884">
    <property type="entry name" value="PROPROTEIN CONVERTASE SUBTILISIN/KEXIN-RELATED"/>
    <property type="match status" value="1"/>
</dbReference>
<organism evidence="7 8">
    <name type="scientific">Lysobacter cavernae</name>
    <dbReference type="NCBI Taxonomy" id="1685901"/>
    <lineage>
        <taxon>Bacteria</taxon>
        <taxon>Pseudomonadati</taxon>
        <taxon>Pseudomonadota</taxon>
        <taxon>Gammaproteobacteria</taxon>
        <taxon>Lysobacterales</taxon>
        <taxon>Lysobacteraceae</taxon>
        <taxon>Lysobacter</taxon>
    </lineage>
</organism>
<dbReference type="Gene3D" id="2.40.128.130">
    <property type="entry name" value="Autotransporter beta-domain"/>
    <property type="match status" value="1"/>
</dbReference>
<dbReference type="InterPro" id="IPR013425">
    <property type="entry name" value="Autotrns_rpt"/>
</dbReference>
<keyword evidence="2" id="KW-0732">Signal</keyword>
<dbReference type="Gene3D" id="3.40.50.200">
    <property type="entry name" value="Peptidase S8/S53 domain"/>
    <property type="match status" value="1"/>
</dbReference>
<dbReference type="PROSITE" id="PS51892">
    <property type="entry name" value="SUBTILASE"/>
    <property type="match status" value="1"/>
</dbReference>
<keyword evidence="8" id="KW-1185">Reference proteome</keyword>
<dbReference type="InterPro" id="IPR036852">
    <property type="entry name" value="Peptidase_S8/S53_dom_sf"/>
</dbReference>
<proteinExistence type="inferred from homology"/>
<keyword evidence="4 5" id="KW-0720">Serine protease</keyword>
<dbReference type="InterPro" id="IPR000209">
    <property type="entry name" value="Peptidase_S8/S53_dom"/>
</dbReference>
<dbReference type="Pfam" id="PF00082">
    <property type="entry name" value="Peptidase_S8"/>
    <property type="match status" value="1"/>
</dbReference>
<dbReference type="SMART" id="SM00869">
    <property type="entry name" value="Autotransporter"/>
    <property type="match status" value="1"/>
</dbReference>
<dbReference type="InterPro" id="IPR036709">
    <property type="entry name" value="Autotransporte_beta_dom_sf"/>
</dbReference>
<keyword evidence="1 5" id="KW-0645">Protease</keyword>
<dbReference type="EMBL" id="JBHRXK010000008">
    <property type="protein sequence ID" value="MFC3552245.1"/>
    <property type="molecule type" value="Genomic_DNA"/>
</dbReference>
<dbReference type="InterPro" id="IPR005546">
    <property type="entry name" value="Autotransporte_beta"/>
</dbReference>
<comment type="caution">
    <text evidence="7">The sequence shown here is derived from an EMBL/GenBank/DDBJ whole genome shotgun (WGS) entry which is preliminary data.</text>
</comment>
<dbReference type="InterPro" id="IPR015500">
    <property type="entry name" value="Peptidase_S8_subtilisin-rel"/>
</dbReference>
<evidence type="ECO:0000259" key="6">
    <source>
        <dbReference type="PROSITE" id="PS51208"/>
    </source>
</evidence>
<dbReference type="NCBIfam" id="TIGR02601">
    <property type="entry name" value="autotrns_rpt"/>
    <property type="match status" value="1"/>
</dbReference>
<evidence type="ECO:0000256" key="5">
    <source>
        <dbReference type="PROSITE-ProRule" id="PRU01240"/>
    </source>
</evidence>
<dbReference type="PROSITE" id="PS51208">
    <property type="entry name" value="AUTOTRANSPORTER"/>
    <property type="match status" value="1"/>
</dbReference>
<evidence type="ECO:0000256" key="4">
    <source>
        <dbReference type="ARBA" id="ARBA00022825"/>
    </source>
</evidence>
<dbReference type="SUPFAM" id="SSF52743">
    <property type="entry name" value="Subtilisin-like"/>
    <property type="match status" value="1"/>
</dbReference>
<accession>A0ABV7RW90</accession>
<feature type="active site" description="Charge relay system" evidence="5">
    <location>
        <position position="114"/>
    </location>
</feature>
<reference evidence="8" key="1">
    <citation type="journal article" date="2019" name="Int. J. Syst. Evol. Microbiol.">
        <title>The Global Catalogue of Microorganisms (GCM) 10K type strain sequencing project: providing services to taxonomists for standard genome sequencing and annotation.</title>
        <authorList>
            <consortium name="The Broad Institute Genomics Platform"/>
            <consortium name="The Broad Institute Genome Sequencing Center for Infectious Disease"/>
            <person name="Wu L."/>
            <person name="Ma J."/>
        </authorList>
    </citation>
    <scope>NUCLEOTIDE SEQUENCE [LARGE SCALE GENOMIC DNA]</scope>
    <source>
        <strain evidence="8">KCTC 42875</strain>
    </source>
</reference>
<dbReference type="SUPFAM" id="SSF103515">
    <property type="entry name" value="Autotransporter"/>
    <property type="match status" value="1"/>
</dbReference>
<gene>
    <name evidence="7" type="ORF">ACFOLC_14670</name>
</gene>
<dbReference type="InterPro" id="IPR023827">
    <property type="entry name" value="Peptidase_S8_Asp-AS"/>
</dbReference>
<dbReference type="Proteomes" id="UP001595740">
    <property type="component" value="Unassembled WGS sequence"/>
</dbReference>
<evidence type="ECO:0000313" key="7">
    <source>
        <dbReference type="EMBL" id="MFC3552245.1"/>
    </source>
</evidence>
<dbReference type="InterPro" id="IPR023828">
    <property type="entry name" value="Peptidase_S8_Ser-AS"/>
</dbReference>
<name>A0ABV7RW90_9GAMM</name>
<dbReference type="CDD" id="cd04848">
    <property type="entry name" value="Peptidases_S8_Autotransporter_serine_protease_like"/>
    <property type="match status" value="1"/>
</dbReference>
<dbReference type="PANTHER" id="PTHR42884:SF14">
    <property type="entry name" value="NEUROENDOCRINE CONVERTASE 1"/>
    <property type="match status" value="1"/>
</dbReference>
<keyword evidence="3 5" id="KW-0378">Hydrolase</keyword>
<evidence type="ECO:0000256" key="3">
    <source>
        <dbReference type="ARBA" id="ARBA00022801"/>
    </source>
</evidence>
<protein>
    <submittedName>
        <fullName evidence="7">S8 family serine peptidase</fullName>
    </submittedName>
</protein>
<feature type="active site" description="Charge relay system" evidence="5">
    <location>
        <position position="78"/>
    </location>
</feature>
<evidence type="ECO:0000313" key="8">
    <source>
        <dbReference type="Proteomes" id="UP001595740"/>
    </source>
</evidence>